<evidence type="ECO:0000256" key="1">
    <source>
        <dbReference type="ARBA" id="ARBA00022603"/>
    </source>
</evidence>
<dbReference type="Gene3D" id="3.40.50.150">
    <property type="entry name" value="Vaccinia Virus protein VP39"/>
    <property type="match status" value="2"/>
</dbReference>
<feature type="domain" description="DNA methylase N-4/N-6" evidence="4">
    <location>
        <begin position="64"/>
        <end position="140"/>
    </location>
</feature>
<comment type="similarity">
    <text evidence="3">Belongs to the N(4)/N(6)-methyltransferase family.</text>
</comment>
<dbReference type="GO" id="GO:0015667">
    <property type="term" value="F:site-specific DNA-methyltransferase (cytosine-N4-specific) activity"/>
    <property type="evidence" value="ECO:0007669"/>
    <property type="project" value="UniProtKB-EC"/>
</dbReference>
<dbReference type="AlphaFoldDB" id="E6N3K0"/>
<sequence>MSRMFGTLLDTGSSQFVLTSMRPVTWEDYRRYVAEKGYVEVEDVRIEIGKPHKINSYSPPASYNLEATTVWSFPDRGDWATHSGDYRGNWSPYVPRNLILKYTKPGELVLDQMVGSGTTLVEATLLGRNAIGVDINYEACILTLDRLNFEFHPLDEQQEPVIKVYHGDAAKLNIIEDESVDLIATHPPYWNIIPYSRKRPEGDLSAYRKLEDYLGKMMQIARESYRVLKPGRYCAILIGDTRKHKHYVPISTYVMLKFLQAGFVLAEDIIKLQHKMKTTREKWSGKNFEQYGFHKIAHEHLYIFRKPENEEERGRLSLSGWLTQI</sequence>
<evidence type="ECO:0000256" key="3">
    <source>
        <dbReference type="RuleBase" id="RU362026"/>
    </source>
</evidence>
<keyword evidence="3" id="KW-0680">Restriction system</keyword>
<dbReference type="GO" id="GO:0030488">
    <property type="term" value="P:tRNA methylation"/>
    <property type="evidence" value="ECO:0007669"/>
    <property type="project" value="TreeGrafter"/>
</dbReference>
<evidence type="ECO:0000259" key="4">
    <source>
        <dbReference type="Pfam" id="PF01555"/>
    </source>
</evidence>
<dbReference type="InterPro" id="IPR002941">
    <property type="entry name" value="DNA_methylase_N4/N6"/>
</dbReference>
<dbReference type="GO" id="GO:0008170">
    <property type="term" value="F:N-methyltransferase activity"/>
    <property type="evidence" value="ECO:0007669"/>
    <property type="project" value="InterPro"/>
</dbReference>
<dbReference type="KEGG" id="csu:CSUB_C0599"/>
<dbReference type="GO" id="GO:0003677">
    <property type="term" value="F:DNA binding"/>
    <property type="evidence" value="ECO:0007669"/>
    <property type="project" value="InterPro"/>
</dbReference>
<dbReference type="PANTHER" id="PTHR14911:SF13">
    <property type="entry name" value="TRNA (GUANINE(6)-N2)-METHYLTRANSFERASE THUMP3"/>
    <property type="match status" value="1"/>
</dbReference>
<dbReference type="Proteomes" id="UP000008120">
    <property type="component" value="Chromosome"/>
</dbReference>
<accession>E6N3K0</accession>
<dbReference type="EC" id="2.1.1.113" evidence="3"/>
<dbReference type="EMBL" id="BA000048">
    <property type="protein sequence ID" value="BAJ50458.1"/>
    <property type="molecule type" value="Genomic_DNA"/>
</dbReference>
<dbReference type="InterPro" id="IPR029063">
    <property type="entry name" value="SAM-dependent_MTases_sf"/>
</dbReference>
<keyword evidence="1 3" id="KW-0489">Methyltransferase</keyword>
<evidence type="ECO:0000313" key="7">
    <source>
        <dbReference type="Proteomes" id="UP000008120"/>
    </source>
</evidence>
<dbReference type="GO" id="GO:0016423">
    <property type="term" value="F:tRNA (guanine) methyltransferase activity"/>
    <property type="evidence" value="ECO:0007669"/>
    <property type="project" value="TreeGrafter"/>
</dbReference>
<organism evidence="5 7">
    <name type="scientific">Caldiarchaeum subterraneum</name>
    <dbReference type="NCBI Taxonomy" id="311458"/>
    <lineage>
        <taxon>Archaea</taxon>
        <taxon>Nitrososphaerota</taxon>
        <taxon>Candidatus Caldarchaeales</taxon>
        <taxon>Candidatus Caldarchaeaceae</taxon>
        <taxon>Candidatus Caldarchaeum</taxon>
    </lineage>
</organism>
<protein>
    <recommendedName>
        <fullName evidence="3">Type II methyltransferase</fullName>
        <ecNumber evidence="3">2.1.1.113</ecNumber>
    </recommendedName>
    <alternativeName>
        <fullName evidence="3">N-4 cytosine-specific methyltransferase</fullName>
    </alternativeName>
</protein>
<reference evidence="5 7" key="1">
    <citation type="journal article" date="2005" name="Environ. Microbiol.">
        <title>Genetic and functional properties of uncultivated thermophilic crenarchaeotes from a subsurface gold mine as revealed by analysis of genome fragments.</title>
        <authorList>
            <person name="Nunoura T."/>
            <person name="Hirayama H."/>
            <person name="Takami H."/>
            <person name="Oida H."/>
            <person name="Nishi S."/>
            <person name="Shimamura S."/>
            <person name="Suzuki Y."/>
            <person name="Inagaki F."/>
            <person name="Takai K."/>
            <person name="Nealson K.H."/>
            <person name="Horikoshi K."/>
        </authorList>
    </citation>
    <scope>NUCLEOTIDE SEQUENCE [LARGE SCALE GENOMIC DNA]</scope>
</reference>
<dbReference type="CDD" id="cd02440">
    <property type="entry name" value="AdoMet_MTases"/>
    <property type="match status" value="1"/>
</dbReference>
<reference evidence="5" key="3">
    <citation type="journal article" date="2012" name="PLoS ONE">
        <title>A Deeply Branching Thermophilic Bacterium with an Ancient Acetyl-CoA Pathway Dominates a Subsurface Ecosystem.</title>
        <authorList>
            <person name="Takami H."/>
            <person name="Noguchi H."/>
            <person name="Takaki Y."/>
            <person name="Uchiyama I."/>
            <person name="Toyoda A."/>
            <person name="Nishi S."/>
            <person name="Chee G.-J."/>
            <person name="Arai W."/>
            <person name="Nunoura T."/>
            <person name="Itoh T."/>
            <person name="Hattori M."/>
            <person name="Takai K."/>
        </authorList>
    </citation>
    <scope>NUCLEOTIDE SEQUENCE</scope>
</reference>
<dbReference type="GO" id="GO:0009307">
    <property type="term" value="P:DNA restriction-modification system"/>
    <property type="evidence" value="ECO:0007669"/>
    <property type="project" value="UniProtKB-KW"/>
</dbReference>
<reference evidence="5 7" key="2">
    <citation type="journal article" date="2011" name="Nucleic Acids Res.">
        <title>Insights into the evolution of Archaea and eukaryotic protein modifier systems revealed by the genome of a novel archaeal group.</title>
        <authorList>
            <person name="Nunoura T."/>
            <person name="Takaki Y."/>
            <person name="Kakuta J."/>
            <person name="Nishi S."/>
            <person name="Sugahara J."/>
            <person name="Kazama H."/>
            <person name="Chee G."/>
            <person name="Hattori M."/>
            <person name="Kanai A."/>
            <person name="Atomi H."/>
            <person name="Takai K."/>
            <person name="Takami H."/>
        </authorList>
    </citation>
    <scope>NUCLEOTIDE SEQUENCE [LARGE SCALE GENOMIC DNA]</scope>
</reference>
<dbReference type="EMBL" id="AP011727">
    <property type="protein sequence ID" value="BAJ46906.1"/>
    <property type="molecule type" value="Genomic_DNA"/>
</dbReference>
<evidence type="ECO:0000256" key="2">
    <source>
        <dbReference type="ARBA" id="ARBA00022679"/>
    </source>
</evidence>
<dbReference type="PRINTS" id="PR00508">
    <property type="entry name" value="S21N4MTFRASE"/>
</dbReference>
<keyword evidence="3" id="KW-0949">S-adenosyl-L-methionine</keyword>
<evidence type="ECO:0000313" key="6">
    <source>
        <dbReference type="EMBL" id="BAJ50458.1"/>
    </source>
</evidence>
<dbReference type="STRING" id="311458.CSUB_C0599"/>
<dbReference type="BioCyc" id="CCAL311458:G131R-611-MONOMER"/>
<dbReference type="SUPFAM" id="SSF53335">
    <property type="entry name" value="S-adenosyl-L-methionine-dependent methyltransferases"/>
    <property type="match status" value="2"/>
</dbReference>
<evidence type="ECO:0000313" key="5">
    <source>
        <dbReference type="EMBL" id="BAJ46906.1"/>
    </source>
</evidence>
<comment type="catalytic activity">
    <reaction evidence="3">
        <text>a 2'-deoxycytidine in DNA + S-adenosyl-L-methionine = an N(4)-methyl-2'-deoxycytidine in DNA + S-adenosyl-L-homocysteine + H(+)</text>
        <dbReference type="Rhea" id="RHEA:16857"/>
        <dbReference type="Rhea" id="RHEA-COMP:11369"/>
        <dbReference type="Rhea" id="RHEA-COMP:13674"/>
        <dbReference type="ChEBI" id="CHEBI:15378"/>
        <dbReference type="ChEBI" id="CHEBI:57856"/>
        <dbReference type="ChEBI" id="CHEBI:59789"/>
        <dbReference type="ChEBI" id="CHEBI:85452"/>
        <dbReference type="ChEBI" id="CHEBI:137933"/>
        <dbReference type="EC" id="2.1.1.113"/>
    </reaction>
</comment>
<dbReference type="REBASE" id="34234">
    <property type="entry name" value="M.CsuGMORFBP"/>
</dbReference>
<name>E6N3K0_CALS0</name>
<proteinExistence type="inferred from homology"/>
<dbReference type="PANTHER" id="PTHR14911">
    <property type="entry name" value="THUMP DOMAIN-CONTAINING"/>
    <property type="match status" value="1"/>
</dbReference>
<keyword evidence="2" id="KW-0808">Transferase</keyword>
<dbReference type="InterPro" id="IPR001091">
    <property type="entry name" value="RM_Methyltransferase"/>
</dbReference>
<dbReference type="Pfam" id="PF01555">
    <property type="entry name" value="N6_N4_Mtase"/>
    <property type="match status" value="2"/>
</dbReference>
<feature type="domain" description="DNA methylase N-4/N-6" evidence="4">
    <location>
        <begin position="180"/>
        <end position="310"/>
    </location>
</feature>
<gene>
    <name evidence="6" type="ORF">CSUB_C0599</name>
    <name evidence="5" type="ORF">HGMM_F30F06C32</name>
</gene>